<evidence type="ECO:0000259" key="7">
    <source>
        <dbReference type="PROSITE" id="PS51160"/>
    </source>
</evidence>
<reference evidence="8 9" key="1">
    <citation type="journal article" date="2019" name="Int. J. Syst. Evol. Microbiol.">
        <title>The Global Catalogue of Microorganisms (GCM) 10K type strain sequencing project: providing services to taxonomists for standard genome sequencing and annotation.</title>
        <authorList>
            <consortium name="The Broad Institute Genomics Platform"/>
            <consortium name="The Broad Institute Genome Sequencing Center for Infectious Disease"/>
            <person name="Wu L."/>
            <person name="Ma J."/>
        </authorList>
    </citation>
    <scope>NUCLEOTIDE SEQUENCE [LARGE SCALE GENOMIC DNA]</scope>
    <source>
        <strain evidence="8 9">JCM 13316</strain>
    </source>
</reference>
<evidence type="ECO:0000256" key="5">
    <source>
        <dbReference type="PROSITE-ProRule" id="PRU00520"/>
    </source>
</evidence>
<name>A0ABN2PK29_9MICC</name>
<dbReference type="NCBIfam" id="NF011001">
    <property type="entry name" value="PRK14427.1"/>
    <property type="match status" value="1"/>
</dbReference>
<evidence type="ECO:0000256" key="2">
    <source>
        <dbReference type="ARBA" id="ARBA00012150"/>
    </source>
</evidence>
<feature type="active site" evidence="5">
    <location>
        <position position="34"/>
    </location>
</feature>
<dbReference type="SUPFAM" id="SSF54975">
    <property type="entry name" value="Acylphosphatase/BLUF domain-like"/>
    <property type="match status" value="1"/>
</dbReference>
<dbReference type="PROSITE" id="PS00150">
    <property type="entry name" value="ACYLPHOSPHATASE_1"/>
    <property type="match status" value="1"/>
</dbReference>
<feature type="active site" evidence="5">
    <location>
        <position position="52"/>
    </location>
</feature>
<keyword evidence="9" id="KW-1185">Reference proteome</keyword>
<proteinExistence type="inferred from homology"/>
<sequence>MNSPDTPPGSAGASGDKVRLTAIVRGMVQGVGFRYRVLRQALKLKLTGTVVNQPDGSVVITAEGLPSALDGLIEWVRSPSAPGVVENVEEHHSPATGEFNSFDAG</sequence>
<protein>
    <recommendedName>
        <fullName evidence="3 5">acylphosphatase</fullName>
        <ecNumber evidence="2 5">3.6.1.7</ecNumber>
    </recommendedName>
</protein>
<dbReference type="PANTHER" id="PTHR47268">
    <property type="entry name" value="ACYLPHOSPHATASE"/>
    <property type="match status" value="1"/>
</dbReference>
<organism evidence="8 9">
    <name type="scientific">Arthrobacter gandavensis</name>
    <dbReference type="NCBI Taxonomy" id="169960"/>
    <lineage>
        <taxon>Bacteria</taxon>
        <taxon>Bacillati</taxon>
        <taxon>Actinomycetota</taxon>
        <taxon>Actinomycetes</taxon>
        <taxon>Micrococcales</taxon>
        <taxon>Micrococcaceae</taxon>
        <taxon>Arthrobacter</taxon>
    </lineage>
</organism>
<evidence type="ECO:0000256" key="4">
    <source>
        <dbReference type="ARBA" id="ARBA00047645"/>
    </source>
</evidence>
<dbReference type="InterPro" id="IPR020456">
    <property type="entry name" value="Acylphosphatase"/>
</dbReference>
<dbReference type="EMBL" id="BAAALV010000007">
    <property type="protein sequence ID" value="GAA1922508.1"/>
    <property type="molecule type" value="Genomic_DNA"/>
</dbReference>
<keyword evidence="5" id="KW-0378">Hydrolase</keyword>
<evidence type="ECO:0000256" key="3">
    <source>
        <dbReference type="ARBA" id="ARBA00015991"/>
    </source>
</evidence>
<gene>
    <name evidence="8" type="ORF">GCM10009688_29470</name>
</gene>
<accession>A0ABN2PK29</accession>
<comment type="catalytic activity">
    <reaction evidence="4 5">
        <text>an acyl phosphate + H2O = a carboxylate + phosphate + H(+)</text>
        <dbReference type="Rhea" id="RHEA:14965"/>
        <dbReference type="ChEBI" id="CHEBI:15377"/>
        <dbReference type="ChEBI" id="CHEBI:15378"/>
        <dbReference type="ChEBI" id="CHEBI:29067"/>
        <dbReference type="ChEBI" id="CHEBI:43474"/>
        <dbReference type="ChEBI" id="CHEBI:59918"/>
        <dbReference type="EC" id="3.6.1.7"/>
    </reaction>
</comment>
<dbReference type="PANTHER" id="PTHR47268:SF4">
    <property type="entry name" value="ACYLPHOSPHATASE"/>
    <property type="match status" value="1"/>
</dbReference>
<dbReference type="InterPro" id="IPR001792">
    <property type="entry name" value="Acylphosphatase-like_dom"/>
</dbReference>
<feature type="domain" description="Acylphosphatase-like" evidence="7">
    <location>
        <begin position="19"/>
        <end position="105"/>
    </location>
</feature>
<dbReference type="RefSeq" id="WP_152228565.1">
    <property type="nucleotide sequence ID" value="NZ_BAAALV010000007.1"/>
</dbReference>
<dbReference type="InterPro" id="IPR017968">
    <property type="entry name" value="Acylphosphatase_CS"/>
</dbReference>
<dbReference type="EC" id="3.6.1.7" evidence="2 5"/>
<comment type="caution">
    <text evidence="8">The sequence shown here is derived from an EMBL/GenBank/DDBJ whole genome shotgun (WGS) entry which is preliminary data.</text>
</comment>
<evidence type="ECO:0000313" key="8">
    <source>
        <dbReference type="EMBL" id="GAA1922508.1"/>
    </source>
</evidence>
<comment type="similarity">
    <text evidence="1 6">Belongs to the acylphosphatase family.</text>
</comment>
<dbReference type="InterPro" id="IPR036046">
    <property type="entry name" value="Acylphosphatase-like_dom_sf"/>
</dbReference>
<dbReference type="PROSITE" id="PS51160">
    <property type="entry name" value="ACYLPHOSPHATASE_3"/>
    <property type="match status" value="1"/>
</dbReference>
<dbReference type="Proteomes" id="UP001500784">
    <property type="component" value="Unassembled WGS sequence"/>
</dbReference>
<evidence type="ECO:0000313" key="9">
    <source>
        <dbReference type="Proteomes" id="UP001500784"/>
    </source>
</evidence>
<evidence type="ECO:0000256" key="1">
    <source>
        <dbReference type="ARBA" id="ARBA00005614"/>
    </source>
</evidence>
<dbReference type="Gene3D" id="3.30.70.100">
    <property type="match status" value="1"/>
</dbReference>
<dbReference type="Pfam" id="PF00708">
    <property type="entry name" value="Acylphosphatase"/>
    <property type="match status" value="1"/>
</dbReference>
<evidence type="ECO:0000256" key="6">
    <source>
        <dbReference type="RuleBase" id="RU004168"/>
    </source>
</evidence>